<gene>
    <name evidence="1" type="ORF">LCGC14_0361570</name>
</gene>
<accession>A0A0F9T7Y0</accession>
<sequence length="187" mass="20833">MMDVVYVFIGAALVLAVWLARRLVMSFSAQKPSDYADDYTVFDMKKHLNGAMVCEGVIFGPSGRVTSSFVADFIVTWDGDTAQINEHFVYDDNTTQDRVWTITLGEAGHFTATAPDVIGTAKGRNVGATVQSKYVIQLPDDVGAHQLKTVDWMYLTRDGTIINRSQFRKFGLKVAELVATIRRKDEQ</sequence>
<organism evidence="1">
    <name type="scientific">marine sediment metagenome</name>
    <dbReference type="NCBI Taxonomy" id="412755"/>
    <lineage>
        <taxon>unclassified sequences</taxon>
        <taxon>metagenomes</taxon>
        <taxon>ecological metagenomes</taxon>
    </lineage>
</organism>
<dbReference type="InterPro" id="IPR024409">
    <property type="entry name" value="DUF3833"/>
</dbReference>
<dbReference type="AlphaFoldDB" id="A0A0F9T7Y0"/>
<reference evidence="1" key="1">
    <citation type="journal article" date="2015" name="Nature">
        <title>Complex archaea that bridge the gap between prokaryotes and eukaryotes.</title>
        <authorList>
            <person name="Spang A."/>
            <person name="Saw J.H."/>
            <person name="Jorgensen S.L."/>
            <person name="Zaremba-Niedzwiedzka K."/>
            <person name="Martijn J."/>
            <person name="Lind A.E."/>
            <person name="van Eijk R."/>
            <person name="Schleper C."/>
            <person name="Guy L."/>
            <person name="Ettema T.J."/>
        </authorList>
    </citation>
    <scope>NUCLEOTIDE SEQUENCE</scope>
</reference>
<name>A0A0F9T7Y0_9ZZZZ</name>
<dbReference type="Pfam" id="PF12915">
    <property type="entry name" value="DUF3833"/>
    <property type="match status" value="1"/>
</dbReference>
<protein>
    <recommendedName>
        <fullName evidence="2">DUF3833 domain-containing protein</fullName>
    </recommendedName>
</protein>
<proteinExistence type="predicted"/>
<comment type="caution">
    <text evidence="1">The sequence shown here is derived from an EMBL/GenBank/DDBJ whole genome shotgun (WGS) entry which is preliminary data.</text>
</comment>
<evidence type="ECO:0000313" key="1">
    <source>
        <dbReference type="EMBL" id="KKN77295.1"/>
    </source>
</evidence>
<evidence type="ECO:0008006" key="2">
    <source>
        <dbReference type="Google" id="ProtNLM"/>
    </source>
</evidence>
<dbReference type="EMBL" id="LAZR01000281">
    <property type="protein sequence ID" value="KKN77295.1"/>
    <property type="molecule type" value="Genomic_DNA"/>
</dbReference>